<dbReference type="EMBL" id="CP144054">
    <property type="protein sequence ID" value="WWD17653.1"/>
    <property type="molecule type" value="Genomic_DNA"/>
</dbReference>
<keyword evidence="4" id="KW-0539">Nucleus</keyword>
<evidence type="ECO:0000313" key="6">
    <source>
        <dbReference type="EMBL" id="WWD17653.1"/>
    </source>
</evidence>
<evidence type="ECO:0000256" key="3">
    <source>
        <dbReference type="ARBA" id="ARBA00022737"/>
    </source>
</evidence>
<feature type="region of interest" description="Disordered" evidence="5">
    <location>
        <begin position="529"/>
        <end position="555"/>
    </location>
</feature>
<keyword evidence="7" id="KW-1185">Reference proteome</keyword>
<protein>
    <recommendedName>
        <fullName evidence="8">DUF1740-domain-containing protein</fullName>
    </recommendedName>
</protein>
<keyword evidence="3" id="KW-0677">Repeat</keyword>
<comment type="similarity">
    <text evidence="2">Belongs to the NRDE2 family.</text>
</comment>
<sequence>MGSPPSFSSFPDLHQSGDKDQIAGPSRSRSTAAPTAAPTFSSFPDLTPTLERDVISRKTDLTDIGGTRMNIDIEAEKMALGGRGEQKSTLEGDENSKSTRGDRWAKDVDDGTPWYESMGKPKAGYDEPPDPSPKAFFTDTAGDRDILRYGVTSSTSVPRYYRDGKNRILGLSERLRIVDGRERTQKGVEVAPMGRPYIPRYSSRQAQPSAAQHLRRILVQPSDTSASFDPSSRFISFDIRPPHDEANGPSYRSISHAQQEDDDDLAALQSVVGNYSTLEEEVRRQTAKIERHLRDNPNDTDVWIEYSKLHLRLSSEAERTIGLVDPAKLPTTRARAEVTLSILSRALDATEENGWSTKLHLAYLHAAEAFWPAEKVTGRWKNVLRELGERGGKEIEEGMMEVWLGYIAWREGQGFGKAEGKSGGVDEVVDVYIDCLTKLQSGSTEGDDLQAKEENLVYLFLRACLFLKQAGFGERAFAAFQGLMEVTYFKPDHLRRQPSLSGRATWFESVQSEFEAFWDTEAPRIGDSGARGWRNHTAVSSPSPKPDHSLHHNSSDPFEQWLETENHAEMTYALPGRVTDLDSATEDDPYHVVLFGDIQPFLFPIFTPEVRLQLIYAFLTFLGLPYTPPGVPSTAPAGNDPHLRWMLMYNDMARRSYWPKKEGRTKIAWQTVGGEPMEPERSRGLDNPFQCPTKCWLQDRGTMFGRQGSWFKDLEAMDLSMLDTNVVRNVFTLLRPLVPDPSFTLASFAFEAAVSPKGAVKAAKGILANDRDNLLLWDGYARLERQRGNVPAARTVYVMALQAARAARLGATKTEDEMDLWTGWAEMEMETANEARCLEVVVMAAGVGEERLADCLESGHASSAPSSIALLKTRQYYASLEKTSKSSESLLVALFTYLSKGVETVRDFCLQRVASCPPSSPEAEETLQLLVKILHLHTSHHPAPAPLIREVLEIALASFPNNTMFLSLYLFGELGGRVYGRIQRLISEFTSRAEGSGVVTHLWAVWAEGVSAHRTFWDKGGGGAERVRTALDKGINSNSGRYSAPLWMLYIEFETLMGRYQSAKQLCYRAVSALGGCKPLYLLPFHPSLRPHFAPRELKDWAELMIERGIRLRVPFEQFFSTEEEEMGPAIALPEDEELEEDELRFLSERQALKPY</sequence>
<dbReference type="PANTHER" id="PTHR13471:SF0">
    <property type="entry name" value="NUCLEAR EXOSOME REGULATOR NRDE2"/>
    <property type="match status" value="1"/>
</dbReference>
<dbReference type="GO" id="GO:0006396">
    <property type="term" value="P:RNA processing"/>
    <property type="evidence" value="ECO:0007669"/>
    <property type="project" value="InterPro"/>
</dbReference>
<dbReference type="SMART" id="SM00386">
    <property type="entry name" value="HAT"/>
    <property type="match status" value="2"/>
</dbReference>
<dbReference type="AlphaFoldDB" id="A0AAJ8LEI4"/>
<evidence type="ECO:0000313" key="7">
    <source>
        <dbReference type="Proteomes" id="UP000322225"/>
    </source>
</evidence>
<dbReference type="PANTHER" id="PTHR13471">
    <property type="entry name" value="TETRATRICOPEPTIDE-LIKE HELICAL"/>
    <property type="match status" value="1"/>
</dbReference>
<dbReference type="GeneID" id="43591789"/>
<dbReference type="GO" id="GO:0071013">
    <property type="term" value="C:catalytic step 2 spliceosome"/>
    <property type="evidence" value="ECO:0007669"/>
    <property type="project" value="TreeGrafter"/>
</dbReference>
<reference evidence="6" key="1">
    <citation type="submission" date="2017-08" db="EMBL/GenBank/DDBJ databases">
        <authorList>
            <person name="Cuomo C."/>
            <person name="Billmyre B."/>
            <person name="Heitman J."/>
        </authorList>
    </citation>
    <scope>NUCLEOTIDE SEQUENCE</scope>
    <source>
        <strain evidence="6">CBS 12478</strain>
    </source>
</reference>
<reference evidence="6" key="2">
    <citation type="submission" date="2024-01" db="EMBL/GenBank/DDBJ databases">
        <title>Comparative genomics of Cryptococcus and Kwoniella reveals pathogenesis evolution and contrasting modes of karyotype evolution via chromosome fusion or intercentromeric recombination.</title>
        <authorList>
            <person name="Coelho M.A."/>
            <person name="David-Palma M."/>
            <person name="Shea T."/>
            <person name="Bowers K."/>
            <person name="McGinley-Smith S."/>
            <person name="Mohammad A.W."/>
            <person name="Gnirke A."/>
            <person name="Yurkov A.M."/>
            <person name="Nowrousian M."/>
            <person name="Sun S."/>
            <person name="Cuomo C.A."/>
            <person name="Heitman J."/>
        </authorList>
    </citation>
    <scope>NUCLEOTIDE SEQUENCE</scope>
    <source>
        <strain evidence="6">CBS 12478</strain>
    </source>
</reference>
<evidence type="ECO:0000256" key="5">
    <source>
        <dbReference type="SAM" id="MobiDB-lite"/>
    </source>
</evidence>
<dbReference type="InterPro" id="IPR011990">
    <property type="entry name" value="TPR-like_helical_dom_sf"/>
</dbReference>
<accession>A0AAJ8LEI4</accession>
<evidence type="ECO:0000256" key="1">
    <source>
        <dbReference type="ARBA" id="ARBA00004123"/>
    </source>
</evidence>
<dbReference type="KEGG" id="ksn:43591789"/>
<dbReference type="InterPro" id="IPR003107">
    <property type="entry name" value="HAT"/>
</dbReference>
<evidence type="ECO:0000256" key="4">
    <source>
        <dbReference type="ARBA" id="ARBA00023242"/>
    </source>
</evidence>
<evidence type="ECO:0008006" key="8">
    <source>
        <dbReference type="Google" id="ProtNLM"/>
    </source>
</evidence>
<organism evidence="6 7">
    <name type="scientific">Kwoniella shandongensis</name>
    <dbReference type="NCBI Taxonomy" id="1734106"/>
    <lineage>
        <taxon>Eukaryota</taxon>
        <taxon>Fungi</taxon>
        <taxon>Dikarya</taxon>
        <taxon>Basidiomycota</taxon>
        <taxon>Agaricomycotina</taxon>
        <taxon>Tremellomycetes</taxon>
        <taxon>Tremellales</taxon>
        <taxon>Cryptococcaceae</taxon>
        <taxon>Kwoniella</taxon>
    </lineage>
</organism>
<dbReference type="GO" id="GO:1902369">
    <property type="term" value="P:negative regulation of RNA catabolic process"/>
    <property type="evidence" value="ECO:0007669"/>
    <property type="project" value="TreeGrafter"/>
</dbReference>
<proteinExistence type="inferred from homology"/>
<dbReference type="GO" id="GO:0031048">
    <property type="term" value="P:regulatory ncRNA-mediated heterochromatin formation"/>
    <property type="evidence" value="ECO:0007669"/>
    <property type="project" value="TreeGrafter"/>
</dbReference>
<feature type="compositionally biased region" description="Basic and acidic residues" evidence="5">
    <location>
        <begin position="545"/>
        <end position="554"/>
    </location>
</feature>
<dbReference type="InterPro" id="IPR013633">
    <property type="entry name" value="NRDE-2"/>
</dbReference>
<name>A0AAJ8LEI4_9TREE</name>
<feature type="region of interest" description="Disordered" evidence="5">
    <location>
        <begin position="1"/>
        <end position="139"/>
    </location>
</feature>
<feature type="compositionally biased region" description="Low complexity" evidence="5">
    <location>
        <begin position="25"/>
        <end position="44"/>
    </location>
</feature>
<feature type="compositionally biased region" description="Basic and acidic residues" evidence="5">
    <location>
        <begin position="50"/>
        <end position="61"/>
    </location>
</feature>
<evidence type="ECO:0000256" key="2">
    <source>
        <dbReference type="ARBA" id="ARBA00009265"/>
    </source>
</evidence>
<dbReference type="Gene3D" id="1.25.40.10">
    <property type="entry name" value="Tetratricopeptide repeat domain"/>
    <property type="match status" value="1"/>
</dbReference>
<gene>
    <name evidence="6" type="ORF">CI109_102094</name>
</gene>
<dbReference type="Pfam" id="PF08424">
    <property type="entry name" value="NRDE-2"/>
    <property type="match status" value="1"/>
</dbReference>
<feature type="compositionally biased region" description="Basic and acidic residues" evidence="5">
    <location>
        <begin position="84"/>
        <end position="109"/>
    </location>
</feature>
<comment type="subcellular location">
    <subcellularLocation>
        <location evidence="1">Nucleus</location>
    </subcellularLocation>
</comment>
<dbReference type="Proteomes" id="UP000322225">
    <property type="component" value="Chromosome 4"/>
</dbReference>
<dbReference type="RefSeq" id="XP_031858056.2">
    <property type="nucleotide sequence ID" value="XM_032007618.2"/>
</dbReference>